<dbReference type="PANTHER" id="PTHR48465">
    <property type="entry name" value="PROTEIN SSUH2 HOMOLOG"/>
    <property type="match status" value="1"/>
</dbReference>
<dbReference type="OrthoDB" id="3355217at2759"/>
<evidence type="ECO:0000313" key="2">
    <source>
        <dbReference type="EMBL" id="VDI52255.1"/>
    </source>
</evidence>
<protein>
    <submittedName>
        <fullName evidence="2">Uncharacterized protein</fullName>
    </submittedName>
</protein>
<organism evidence="2 3">
    <name type="scientific">Mytilus galloprovincialis</name>
    <name type="common">Mediterranean mussel</name>
    <dbReference type="NCBI Taxonomy" id="29158"/>
    <lineage>
        <taxon>Eukaryota</taxon>
        <taxon>Metazoa</taxon>
        <taxon>Spiralia</taxon>
        <taxon>Lophotrochozoa</taxon>
        <taxon>Mollusca</taxon>
        <taxon>Bivalvia</taxon>
        <taxon>Autobranchia</taxon>
        <taxon>Pteriomorphia</taxon>
        <taxon>Mytilida</taxon>
        <taxon>Mytiloidea</taxon>
        <taxon>Mytilidae</taxon>
        <taxon>Mytilinae</taxon>
        <taxon>Mytilus</taxon>
    </lineage>
</organism>
<dbReference type="InterPro" id="IPR052789">
    <property type="entry name" value="SSUH2_homolog"/>
</dbReference>
<dbReference type="Proteomes" id="UP000596742">
    <property type="component" value="Unassembled WGS sequence"/>
</dbReference>
<dbReference type="EMBL" id="UYJE01007161">
    <property type="protein sequence ID" value="VDI52255.1"/>
    <property type="molecule type" value="Genomic_DNA"/>
</dbReference>
<keyword evidence="3" id="KW-1185">Reference proteome</keyword>
<comment type="caution">
    <text evidence="2">The sequence shown here is derived from an EMBL/GenBank/DDBJ whole genome shotgun (WGS) entry which is preliminary data.</text>
</comment>
<gene>
    <name evidence="2" type="ORF">MGAL_10B032186</name>
</gene>
<name>A0A8B6FQ83_MYTGA</name>
<dbReference type="AlphaFoldDB" id="A0A8B6FQ83"/>
<evidence type="ECO:0000256" key="1">
    <source>
        <dbReference type="SAM" id="MobiDB-lite"/>
    </source>
</evidence>
<accession>A0A8B6FQ83</accession>
<proteinExistence type="predicted"/>
<feature type="region of interest" description="Disordered" evidence="1">
    <location>
        <begin position="1"/>
        <end position="31"/>
    </location>
</feature>
<dbReference type="PANTHER" id="PTHR48465:SF1">
    <property type="entry name" value="PROTEIN SSUH2 HOMOLOG"/>
    <property type="match status" value="1"/>
</dbReference>
<sequence>MTSVGPAPEEKAAGTVVPPPSSEQNGLVKDQKQAEFVSAPTIDEVAVRKALLDYASDQCCWGKGAARDMKIEKLEPSTSYHYILETFTEGRRIVLDHVPHSTNKVDGPENGQPPGPWEMHARTPTMFEDDSSEIAIPHTHYVKSCHTCGASGKIECFVCRGSGHVKCNGGCSGKGEKKVYRNSAWVMERCSRCSGRGEISCSSCGSSGRRHVPVVMATFNYCGSKNSSFLGVITGLNMLWRKQAFHQRWSRMRQDQLGLRTYNNRLYHCKGFQNRR</sequence>
<reference evidence="2" key="1">
    <citation type="submission" date="2018-11" db="EMBL/GenBank/DDBJ databases">
        <authorList>
            <person name="Alioto T."/>
            <person name="Alioto T."/>
        </authorList>
    </citation>
    <scope>NUCLEOTIDE SEQUENCE</scope>
</reference>
<evidence type="ECO:0000313" key="3">
    <source>
        <dbReference type="Proteomes" id="UP000596742"/>
    </source>
</evidence>